<evidence type="ECO:0000313" key="1">
    <source>
        <dbReference type="EMBL" id="KAA6314049.1"/>
    </source>
</evidence>
<feature type="non-terminal residue" evidence="1">
    <location>
        <position position="195"/>
    </location>
</feature>
<feature type="non-terminal residue" evidence="1">
    <location>
        <position position="1"/>
    </location>
</feature>
<evidence type="ECO:0000313" key="2">
    <source>
        <dbReference type="Proteomes" id="UP000324800"/>
    </source>
</evidence>
<organism evidence="1 2">
    <name type="scientific">Streblomastix strix</name>
    <dbReference type="NCBI Taxonomy" id="222440"/>
    <lineage>
        <taxon>Eukaryota</taxon>
        <taxon>Metamonada</taxon>
        <taxon>Preaxostyla</taxon>
        <taxon>Oxymonadida</taxon>
        <taxon>Streblomastigidae</taxon>
        <taxon>Streblomastix</taxon>
    </lineage>
</organism>
<protein>
    <submittedName>
        <fullName evidence="1">Uncharacterized protein</fullName>
    </submittedName>
</protein>
<name>A0A5J4PZF3_9EUKA</name>
<dbReference type="EMBL" id="SNRW01048040">
    <property type="protein sequence ID" value="KAA6314049.1"/>
    <property type="molecule type" value="Genomic_DNA"/>
</dbReference>
<reference evidence="1 2" key="1">
    <citation type="submission" date="2019-03" db="EMBL/GenBank/DDBJ databases">
        <title>Single cell metagenomics reveals metabolic interactions within the superorganism composed of flagellate Streblomastix strix and complex community of Bacteroidetes bacteria on its surface.</title>
        <authorList>
            <person name="Treitli S.C."/>
            <person name="Kolisko M."/>
            <person name="Husnik F."/>
            <person name="Keeling P."/>
            <person name="Hampl V."/>
        </authorList>
    </citation>
    <scope>NUCLEOTIDE SEQUENCE [LARGE SCALE GENOMIC DNA]</scope>
    <source>
        <strain evidence="1">ST1C</strain>
    </source>
</reference>
<dbReference type="Proteomes" id="UP000324800">
    <property type="component" value="Unassembled WGS sequence"/>
</dbReference>
<proteinExistence type="predicted"/>
<dbReference type="AlphaFoldDB" id="A0A5J4PZF3"/>
<sequence length="195" mass="21506">SVIQVNSINSVVSLEDVGFFVASRILVESGIGKLTSSKLRKDTSKLKKSDDKINIDYYYLRSLEKTTASEILVNPFVTVVSGYSLSLQGIKFCDWISSGDKPLIDVSGPLQYATIENVQVKKIGRKYGGPHILNLNLHPSGEAKINNVKFSSLSTNTDSKIAQIYGIEINPIKIFDHSTIPDTTSYHPLLQITNE</sequence>
<comment type="caution">
    <text evidence="1">The sequence shown here is derived from an EMBL/GenBank/DDBJ whole genome shotgun (WGS) entry which is preliminary data.</text>
</comment>
<accession>A0A5J4PZF3</accession>
<gene>
    <name evidence="1" type="ORF">EZS28_055650</name>
</gene>